<dbReference type="AlphaFoldDB" id="A0A2H0B6K7"/>
<dbReference type="Proteomes" id="UP000229459">
    <property type="component" value="Unassembled WGS sequence"/>
</dbReference>
<gene>
    <name evidence="1" type="ORF">COX08_01895</name>
</gene>
<organism evidence="1 2">
    <name type="scientific">Candidatus Beckwithbacteria bacterium CG23_combo_of_CG06-09_8_20_14_all_34_8</name>
    <dbReference type="NCBI Taxonomy" id="1974497"/>
    <lineage>
        <taxon>Bacteria</taxon>
        <taxon>Candidatus Beckwithiibacteriota</taxon>
    </lineage>
</organism>
<dbReference type="EMBL" id="PCSR01000041">
    <property type="protein sequence ID" value="PIP53277.1"/>
    <property type="molecule type" value="Genomic_DNA"/>
</dbReference>
<evidence type="ECO:0000313" key="2">
    <source>
        <dbReference type="Proteomes" id="UP000229459"/>
    </source>
</evidence>
<evidence type="ECO:0000313" key="1">
    <source>
        <dbReference type="EMBL" id="PIP53277.1"/>
    </source>
</evidence>
<proteinExistence type="predicted"/>
<accession>A0A2H0B6K7</accession>
<sequence>MSDLPLPESALEGVNGYLGIALHDRLQRLPEWCFLGQLPREADGLLLPVFNRIMKSAIGTAGRELDTEAERDRILGILRDIAIDLTKPLVEMDLERRGRVISLFDLDPDTVDTNQSTYDQWYGKMFPLKPMREINDKQE</sequence>
<reference evidence="1 2" key="1">
    <citation type="submission" date="2017-09" db="EMBL/GenBank/DDBJ databases">
        <title>Depth-based differentiation of microbial function through sediment-hosted aquifers and enrichment of novel symbionts in the deep terrestrial subsurface.</title>
        <authorList>
            <person name="Probst A.J."/>
            <person name="Ladd B."/>
            <person name="Jarett J.K."/>
            <person name="Geller-Mcgrath D.E."/>
            <person name="Sieber C.M."/>
            <person name="Emerson J.B."/>
            <person name="Anantharaman K."/>
            <person name="Thomas B.C."/>
            <person name="Malmstrom R."/>
            <person name="Stieglmeier M."/>
            <person name="Klingl A."/>
            <person name="Woyke T."/>
            <person name="Ryan C.M."/>
            <person name="Banfield J.F."/>
        </authorList>
    </citation>
    <scope>NUCLEOTIDE SEQUENCE [LARGE SCALE GENOMIC DNA]</scope>
    <source>
        <strain evidence="1">CG23_combo_of_CG06-09_8_20_14_all_34_8</strain>
    </source>
</reference>
<protein>
    <submittedName>
        <fullName evidence="1">Uncharacterized protein</fullName>
    </submittedName>
</protein>
<name>A0A2H0B6K7_9BACT</name>
<comment type="caution">
    <text evidence="1">The sequence shown here is derived from an EMBL/GenBank/DDBJ whole genome shotgun (WGS) entry which is preliminary data.</text>
</comment>